<sequence>MDTQTLLNWLAGIALAAGGWFSRQLWDASQELRRDLHQLEVDLPKEYVQKIDLDKRMQHIEEMFQRIYDKLDAKADK</sequence>
<protein>
    <submittedName>
        <fullName evidence="1">Uncharacterized protein</fullName>
    </submittedName>
</protein>
<gene>
    <name evidence="1" type="ORF">UFOVP266_46</name>
</gene>
<evidence type="ECO:0000313" key="1">
    <source>
        <dbReference type="EMBL" id="CAB4134321.1"/>
    </source>
</evidence>
<proteinExistence type="predicted"/>
<accession>A0A6J5LJH6</accession>
<dbReference type="EMBL" id="LR796280">
    <property type="protein sequence ID" value="CAB4134321.1"/>
    <property type="molecule type" value="Genomic_DNA"/>
</dbReference>
<name>A0A6J5LJH6_9CAUD</name>
<reference evidence="1" key="1">
    <citation type="submission" date="2020-04" db="EMBL/GenBank/DDBJ databases">
        <authorList>
            <person name="Chiriac C."/>
            <person name="Salcher M."/>
            <person name="Ghai R."/>
            <person name="Kavagutti S V."/>
        </authorList>
    </citation>
    <scope>NUCLEOTIDE SEQUENCE</scope>
</reference>
<organism evidence="1">
    <name type="scientific">uncultured Caudovirales phage</name>
    <dbReference type="NCBI Taxonomy" id="2100421"/>
    <lineage>
        <taxon>Viruses</taxon>
        <taxon>Duplodnaviria</taxon>
        <taxon>Heunggongvirae</taxon>
        <taxon>Uroviricota</taxon>
        <taxon>Caudoviricetes</taxon>
        <taxon>Peduoviridae</taxon>
        <taxon>Maltschvirus</taxon>
        <taxon>Maltschvirus maltsch</taxon>
    </lineage>
</organism>